<protein>
    <recommendedName>
        <fullName evidence="3">Transposase</fullName>
    </recommendedName>
</protein>
<evidence type="ECO:0008006" key="3">
    <source>
        <dbReference type="Google" id="ProtNLM"/>
    </source>
</evidence>
<dbReference type="AlphaFoldDB" id="C1D899"/>
<reference evidence="1 2" key="1">
    <citation type="journal article" date="2009" name="PLoS Genet.">
        <title>The complete genome and proteome of Laribacter hongkongensis reveal potential mechanisms for adaptations to different temperatures and habitats.</title>
        <authorList>
            <person name="Woo P.C."/>
            <person name="Lau S.K."/>
            <person name="Tse H."/>
            <person name="Teng J.L."/>
            <person name="Curreem S.O."/>
            <person name="Tsang A.K."/>
            <person name="Fan R.Y."/>
            <person name="Wong G.K."/>
            <person name="Huang Y."/>
            <person name="Loman N.J."/>
            <person name="Snyder L.A."/>
            <person name="Cai J.J."/>
            <person name="Huang J.D."/>
            <person name="Mak W."/>
            <person name="Pallen M.J."/>
            <person name="Lok S."/>
            <person name="Yuen K.Y."/>
        </authorList>
    </citation>
    <scope>NUCLEOTIDE SEQUENCE [LARGE SCALE GENOMIC DNA]</scope>
    <source>
        <strain evidence="1 2">HLHK9</strain>
    </source>
</reference>
<evidence type="ECO:0000313" key="1">
    <source>
        <dbReference type="EMBL" id="ACO74689.1"/>
    </source>
</evidence>
<proteinExistence type="predicted"/>
<name>C1D899_LARHH</name>
<accession>C1D899</accession>
<evidence type="ECO:0000313" key="2">
    <source>
        <dbReference type="Proteomes" id="UP000002010"/>
    </source>
</evidence>
<sequence>MHRAKHGRLPKLFNWSRFFPDSIQQTAAWFFTLWALLTCRLNSVLIFKEIS</sequence>
<gene>
    <name evidence="1" type="ordered locus">LHK_01704</name>
</gene>
<keyword evidence="2" id="KW-1185">Reference proteome</keyword>
<organism evidence="1 2">
    <name type="scientific">Laribacter hongkongensis (strain HLHK9)</name>
    <dbReference type="NCBI Taxonomy" id="557598"/>
    <lineage>
        <taxon>Bacteria</taxon>
        <taxon>Pseudomonadati</taxon>
        <taxon>Pseudomonadota</taxon>
        <taxon>Betaproteobacteria</taxon>
        <taxon>Neisseriales</taxon>
        <taxon>Aquaspirillaceae</taxon>
        <taxon>Laribacter</taxon>
    </lineage>
</organism>
<dbReference type="KEGG" id="lhk:LHK_01704"/>
<dbReference type="HOGENOM" id="CLU_3100290_0_0_4"/>
<dbReference type="EMBL" id="CP001154">
    <property type="protein sequence ID" value="ACO74689.1"/>
    <property type="molecule type" value="Genomic_DNA"/>
</dbReference>
<dbReference type="STRING" id="557598.LHK_01704"/>
<dbReference type="Proteomes" id="UP000002010">
    <property type="component" value="Chromosome"/>
</dbReference>